<gene>
    <name evidence="2" type="ORF">BZL29_0634</name>
</gene>
<evidence type="ECO:0000313" key="2">
    <source>
        <dbReference type="EMBL" id="OOK83308.1"/>
    </source>
</evidence>
<protein>
    <submittedName>
        <fullName evidence="2">Linear gramicidin synthetase subunit D domain protein</fullName>
        <ecNumber evidence="2">1.-.-.-</ecNumber>
    </submittedName>
</protein>
<dbReference type="EMBL" id="MVBN01000001">
    <property type="protein sequence ID" value="OOK83308.1"/>
    <property type="molecule type" value="Genomic_DNA"/>
</dbReference>
<comment type="caution">
    <text evidence="2">The sequence shown here is derived from an EMBL/GenBank/DDBJ whole genome shotgun (WGS) entry which is preliminary data.</text>
</comment>
<name>A0A1V3XW47_MYCKA</name>
<evidence type="ECO:0000256" key="1">
    <source>
        <dbReference type="SAM" id="MobiDB-lite"/>
    </source>
</evidence>
<organism evidence="2 3">
    <name type="scientific">Mycobacterium kansasii</name>
    <dbReference type="NCBI Taxonomy" id="1768"/>
    <lineage>
        <taxon>Bacteria</taxon>
        <taxon>Bacillati</taxon>
        <taxon>Actinomycetota</taxon>
        <taxon>Actinomycetes</taxon>
        <taxon>Mycobacteriales</taxon>
        <taxon>Mycobacteriaceae</taxon>
        <taxon>Mycobacterium</taxon>
    </lineage>
</organism>
<reference evidence="2 3" key="1">
    <citation type="submission" date="2017-02" db="EMBL/GenBank/DDBJ databases">
        <title>Complete genome sequences of Mycobacterium kansasii strains isolated from rhesus macaques.</title>
        <authorList>
            <person name="Panda A."/>
            <person name="Nagaraj S."/>
            <person name="Zhao X."/>
            <person name="Tettelin H."/>
            <person name="Detolla L.J."/>
        </authorList>
    </citation>
    <scope>NUCLEOTIDE SEQUENCE [LARGE SCALE GENOMIC DNA]</scope>
    <source>
        <strain evidence="2 3">11-3469</strain>
    </source>
</reference>
<evidence type="ECO:0000313" key="3">
    <source>
        <dbReference type="Proteomes" id="UP000188532"/>
    </source>
</evidence>
<dbReference type="EC" id="1.-.-.-" evidence="2"/>
<dbReference type="GO" id="GO:0016491">
    <property type="term" value="F:oxidoreductase activity"/>
    <property type="evidence" value="ECO:0007669"/>
    <property type="project" value="UniProtKB-KW"/>
</dbReference>
<keyword evidence="2" id="KW-0560">Oxidoreductase</keyword>
<feature type="region of interest" description="Disordered" evidence="1">
    <location>
        <begin position="27"/>
        <end position="60"/>
    </location>
</feature>
<proteinExistence type="predicted"/>
<dbReference type="Proteomes" id="UP000188532">
    <property type="component" value="Unassembled WGS sequence"/>
</dbReference>
<dbReference type="AlphaFoldDB" id="A0A1V3XW47"/>
<accession>A0A1V3XW47</accession>
<sequence>MALPGLPLTVNGKLDIRALPAPEYLDSSRYRAPTGRSRRSWRAATPGSSGWNASGSTTRSSTWAATAYWRCG</sequence>